<evidence type="ECO:0000313" key="3">
    <source>
        <dbReference type="EMBL" id="CAD7227889.1"/>
    </source>
</evidence>
<feature type="compositionally biased region" description="Basic residues" evidence="1">
    <location>
        <begin position="287"/>
        <end position="296"/>
    </location>
</feature>
<organism evidence="3">
    <name type="scientific">Cyprideis torosa</name>
    <dbReference type="NCBI Taxonomy" id="163714"/>
    <lineage>
        <taxon>Eukaryota</taxon>
        <taxon>Metazoa</taxon>
        <taxon>Ecdysozoa</taxon>
        <taxon>Arthropoda</taxon>
        <taxon>Crustacea</taxon>
        <taxon>Oligostraca</taxon>
        <taxon>Ostracoda</taxon>
        <taxon>Podocopa</taxon>
        <taxon>Podocopida</taxon>
        <taxon>Cytherocopina</taxon>
        <taxon>Cytheroidea</taxon>
        <taxon>Cytherideidae</taxon>
        <taxon>Cyprideis</taxon>
    </lineage>
</organism>
<evidence type="ECO:0000256" key="1">
    <source>
        <dbReference type="SAM" id="MobiDB-lite"/>
    </source>
</evidence>
<protein>
    <submittedName>
        <fullName evidence="3">Uncharacterized protein</fullName>
    </submittedName>
</protein>
<reference evidence="3" key="1">
    <citation type="submission" date="2020-11" db="EMBL/GenBank/DDBJ databases">
        <authorList>
            <person name="Tran Van P."/>
        </authorList>
    </citation>
    <scope>NUCLEOTIDE SEQUENCE</scope>
</reference>
<gene>
    <name evidence="3" type="ORF">CTOB1V02_LOCUS5783</name>
</gene>
<name>A0A7R8WCG3_9CRUS</name>
<proteinExistence type="predicted"/>
<dbReference type="AlphaFoldDB" id="A0A7R8WCG3"/>
<evidence type="ECO:0000256" key="2">
    <source>
        <dbReference type="SAM" id="SignalP"/>
    </source>
</evidence>
<sequence>MRLLLLVSMSVMAASGDQPTYEGNQRDLAPRSFFGEITQDEARDHLQASIFEGPSIIAILVFAYLVRSLLNVVAVNGRGFGGSLLKFPKFSFSWELPDEFKADFQQQFFSFLRSAPLLLESRESDSETWWDVPVSLLTAGRLNEFDITIAAWGLSRTDDSACIRQYACQHKLNRGNSLVGTLTHWAITGIGSYYGHQLEPYSGDMIQSRMDVYNCESAEPMCKKEVISQAETPGKLITNIGGWAYRFFYNNADSNQRIDKESEEEGNEYESPMDEPEVRESYPVRSYFRRRPLQGN</sequence>
<accession>A0A7R8WCG3</accession>
<feature type="chain" id="PRO_5043467497" evidence="2">
    <location>
        <begin position="17"/>
        <end position="296"/>
    </location>
</feature>
<feature type="signal peptide" evidence="2">
    <location>
        <begin position="1"/>
        <end position="16"/>
    </location>
</feature>
<dbReference type="EMBL" id="OB661295">
    <property type="protein sequence ID" value="CAD7227889.1"/>
    <property type="molecule type" value="Genomic_DNA"/>
</dbReference>
<feature type="compositionally biased region" description="Acidic residues" evidence="1">
    <location>
        <begin position="261"/>
        <end position="275"/>
    </location>
</feature>
<keyword evidence="2" id="KW-0732">Signal</keyword>
<feature type="region of interest" description="Disordered" evidence="1">
    <location>
        <begin position="256"/>
        <end position="296"/>
    </location>
</feature>